<dbReference type="EMBL" id="NHSF01000036">
    <property type="protein sequence ID" value="MBK5930037.1"/>
    <property type="molecule type" value="Genomic_DNA"/>
</dbReference>
<sequence length="222" mass="23810">MSDKMIHAFPGDEIDVYWDKRLCIHIGECVQANNSLFEGEREPWCVPDEVPKAEVREVCERCPSGALSYVDKDGTAEQPAPENTGQVVYNGPLYLTGELDIEGAPEDMPGVRFRVALCRCGASKNKPFCDNSHSEVGFEDFGAIGQSGPGLDPGLEATGGPLKIKAIPDGPLKVEGPLTLKAASGRIAWQGTKTALCRCGASKNKPFCDASHRTIGFKSAPD</sequence>
<evidence type="ECO:0000256" key="3">
    <source>
        <dbReference type="ARBA" id="ARBA00023004"/>
    </source>
</evidence>
<organism evidence="6 7">
    <name type="scientific">Halochromatium salexigens</name>
    <name type="common">Chromatium salexigens</name>
    <dbReference type="NCBI Taxonomy" id="49447"/>
    <lineage>
        <taxon>Bacteria</taxon>
        <taxon>Pseudomonadati</taxon>
        <taxon>Pseudomonadota</taxon>
        <taxon>Gammaproteobacteria</taxon>
        <taxon>Chromatiales</taxon>
        <taxon>Chromatiaceae</taxon>
        <taxon>Halochromatium</taxon>
    </lineage>
</organism>
<keyword evidence="1" id="KW-0001">2Fe-2S</keyword>
<dbReference type="PANTHER" id="PTHR46491:SF3">
    <property type="entry name" value="CDGSH IRON-SULFUR DOMAIN-CONTAINING PROTEIN 3, MITOCHONDRIAL"/>
    <property type="match status" value="1"/>
</dbReference>
<keyword evidence="7" id="KW-1185">Reference proteome</keyword>
<evidence type="ECO:0000256" key="4">
    <source>
        <dbReference type="ARBA" id="ARBA00023014"/>
    </source>
</evidence>
<name>A0AAJ0UG94_HALSE</name>
<evidence type="ECO:0000313" key="7">
    <source>
        <dbReference type="Proteomes" id="UP001296967"/>
    </source>
</evidence>
<dbReference type="InterPro" id="IPR018967">
    <property type="entry name" value="FeS-contain_CDGSH-typ"/>
</dbReference>
<protein>
    <recommendedName>
        <fullName evidence="5">Iron-binding zinc finger CDGSH type domain-containing protein</fullName>
    </recommendedName>
</protein>
<accession>A0AAJ0UG94</accession>
<evidence type="ECO:0000313" key="6">
    <source>
        <dbReference type="EMBL" id="MBK5930037.1"/>
    </source>
</evidence>
<reference evidence="6" key="2">
    <citation type="journal article" date="2020" name="Microorganisms">
        <title>Osmotic Adaptation and Compatible Solute Biosynthesis of Phototrophic Bacteria as Revealed from Genome Analyses.</title>
        <authorList>
            <person name="Imhoff J.F."/>
            <person name="Rahn T."/>
            <person name="Kunzel S."/>
            <person name="Keller A."/>
            <person name="Neulinger S.C."/>
        </authorList>
    </citation>
    <scope>NUCLEOTIDE SEQUENCE</scope>
    <source>
        <strain evidence="6">DSM 4395</strain>
    </source>
</reference>
<dbReference type="Pfam" id="PF09360">
    <property type="entry name" value="zf-CDGSH"/>
    <property type="match status" value="2"/>
</dbReference>
<dbReference type="Gene3D" id="3.40.5.90">
    <property type="entry name" value="CDGSH iron-sulfur domain, mitoNEET-type"/>
    <property type="match status" value="2"/>
</dbReference>
<dbReference type="GO" id="GO:0046872">
    <property type="term" value="F:metal ion binding"/>
    <property type="evidence" value="ECO:0007669"/>
    <property type="project" value="UniProtKB-KW"/>
</dbReference>
<dbReference type="SMART" id="SM00704">
    <property type="entry name" value="ZnF_CDGSH"/>
    <property type="match status" value="2"/>
</dbReference>
<dbReference type="Pfam" id="PF06902">
    <property type="entry name" value="Fer4_19"/>
    <property type="match status" value="1"/>
</dbReference>
<evidence type="ECO:0000256" key="2">
    <source>
        <dbReference type="ARBA" id="ARBA00022723"/>
    </source>
</evidence>
<gene>
    <name evidence="6" type="ORF">CCR82_05725</name>
</gene>
<keyword evidence="3" id="KW-0408">Iron</keyword>
<comment type="caution">
    <text evidence="6">The sequence shown here is derived from an EMBL/GenBank/DDBJ whole genome shotgun (WGS) entry which is preliminary data.</text>
</comment>
<proteinExistence type="predicted"/>
<dbReference type="GO" id="GO:0051537">
    <property type="term" value="F:2 iron, 2 sulfur cluster binding"/>
    <property type="evidence" value="ECO:0007669"/>
    <property type="project" value="UniProtKB-KW"/>
</dbReference>
<feature type="domain" description="Iron-binding zinc finger CDGSH type" evidence="5">
    <location>
        <begin position="181"/>
        <end position="218"/>
    </location>
</feature>
<feature type="domain" description="Iron-binding zinc finger CDGSH type" evidence="5">
    <location>
        <begin position="98"/>
        <end position="139"/>
    </location>
</feature>
<dbReference type="Proteomes" id="UP001296967">
    <property type="component" value="Unassembled WGS sequence"/>
</dbReference>
<dbReference type="InterPro" id="IPR052950">
    <property type="entry name" value="CISD"/>
</dbReference>
<keyword evidence="4" id="KW-0411">Iron-sulfur</keyword>
<dbReference type="InterPro" id="IPR010693">
    <property type="entry name" value="Divergent_4Fe-4S_mono-cluster"/>
</dbReference>
<reference evidence="6" key="1">
    <citation type="submission" date="2017-05" db="EMBL/GenBank/DDBJ databases">
        <authorList>
            <person name="Imhoff J.F."/>
            <person name="Rahn T."/>
            <person name="Kuenzel S."/>
            <person name="Neulinger S.C."/>
        </authorList>
    </citation>
    <scope>NUCLEOTIDE SEQUENCE</scope>
    <source>
        <strain evidence="6">DSM 4395</strain>
    </source>
</reference>
<dbReference type="InterPro" id="IPR042216">
    <property type="entry name" value="MitoNEET_CISD"/>
</dbReference>
<evidence type="ECO:0000259" key="5">
    <source>
        <dbReference type="SMART" id="SM00704"/>
    </source>
</evidence>
<dbReference type="AlphaFoldDB" id="A0AAJ0UG94"/>
<dbReference type="GO" id="GO:0005737">
    <property type="term" value="C:cytoplasm"/>
    <property type="evidence" value="ECO:0007669"/>
    <property type="project" value="UniProtKB-ARBA"/>
</dbReference>
<dbReference type="PANTHER" id="PTHR46491">
    <property type="entry name" value="CDGSH IRON SULFUR DOMAIN PROTEIN HOMOLOG"/>
    <property type="match status" value="1"/>
</dbReference>
<keyword evidence="2" id="KW-0479">Metal-binding</keyword>
<dbReference type="RefSeq" id="WP_201244453.1">
    <property type="nucleotide sequence ID" value="NZ_NHSF01000036.1"/>
</dbReference>
<evidence type="ECO:0000256" key="1">
    <source>
        <dbReference type="ARBA" id="ARBA00022714"/>
    </source>
</evidence>